<accession>A0ABQ2FCA1</accession>
<evidence type="ECO:0000313" key="1">
    <source>
        <dbReference type="EMBL" id="GGK80375.1"/>
    </source>
</evidence>
<evidence type="ECO:0000313" key="2">
    <source>
        <dbReference type="Proteomes" id="UP000662111"/>
    </source>
</evidence>
<comment type="caution">
    <text evidence="1">The sequence shown here is derived from an EMBL/GenBank/DDBJ whole genome shotgun (WGS) entry which is preliminary data.</text>
</comment>
<gene>
    <name evidence="1" type="ORF">GCM10011509_31100</name>
</gene>
<reference evidence="2" key="1">
    <citation type="journal article" date="2019" name="Int. J. Syst. Evol. Microbiol.">
        <title>The Global Catalogue of Microorganisms (GCM) 10K type strain sequencing project: providing services to taxonomists for standard genome sequencing and annotation.</title>
        <authorList>
            <consortium name="The Broad Institute Genomics Platform"/>
            <consortium name="The Broad Institute Genome Sequencing Center for Infectious Disease"/>
            <person name="Wu L."/>
            <person name="Ma J."/>
        </authorList>
    </citation>
    <scope>NUCLEOTIDE SEQUENCE [LARGE SCALE GENOMIC DNA]</scope>
    <source>
        <strain evidence="2">CGMCC 1.5362</strain>
    </source>
</reference>
<protein>
    <recommendedName>
        <fullName evidence="3">Lipoprotein</fullName>
    </recommendedName>
</protein>
<sequence>MVVGLGLVLTACTPSADVPVVAPQGPTAEATAVPAPQADLEAALYDDAAREIERMLAEPPRTPIEEVSGALRDSDEEVVVAIRSISQTEHSFVLTLQLRPAGDEPVDLTGLDGGLSGELGEDTRTIADIALVDEATDRRILPTVYRADVSEEDATQRCMCSSLPDHLPVDGVRLTAHYVRPEAGFRSMIVEVPGMEPSRSMSTG</sequence>
<dbReference type="Proteomes" id="UP000662111">
    <property type="component" value="Unassembled WGS sequence"/>
</dbReference>
<proteinExistence type="predicted"/>
<name>A0ABQ2FCA1_9MICO</name>
<dbReference type="EMBL" id="BMLB01000007">
    <property type="protein sequence ID" value="GGK80375.1"/>
    <property type="molecule type" value="Genomic_DNA"/>
</dbReference>
<evidence type="ECO:0008006" key="3">
    <source>
        <dbReference type="Google" id="ProtNLM"/>
    </source>
</evidence>
<keyword evidence="2" id="KW-1185">Reference proteome</keyword>
<organism evidence="1 2">
    <name type="scientific">Ornithinimicrobium pekingense</name>
    <dbReference type="NCBI Taxonomy" id="384677"/>
    <lineage>
        <taxon>Bacteria</taxon>
        <taxon>Bacillati</taxon>
        <taxon>Actinomycetota</taxon>
        <taxon>Actinomycetes</taxon>
        <taxon>Micrococcales</taxon>
        <taxon>Ornithinimicrobiaceae</taxon>
        <taxon>Ornithinimicrobium</taxon>
    </lineage>
</organism>